<dbReference type="AlphaFoldDB" id="Q4S337"/>
<accession>Q4S337</accession>
<dbReference type="EMBL" id="CAAE01014756">
    <property type="protein sequence ID" value="CAG04945.1"/>
    <property type="molecule type" value="Genomic_DNA"/>
</dbReference>
<reference evidence="2" key="2">
    <citation type="submission" date="2004-02" db="EMBL/GenBank/DDBJ databases">
        <authorList>
            <consortium name="Genoscope"/>
            <consortium name="Whitehead Institute Centre for Genome Research"/>
        </authorList>
    </citation>
    <scope>NUCLEOTIDE SEQUENCE</scope>
</reference>
<protein>
    <submittedName>
        <fullName evidence="2">(spotted green pufferfish) hypothetical protein</fullName>
    </submittedName>
</protein>
<gene>
    <name evidence="2" type="ORF">GSTENG00024807001</name>
</gene>
<feature type="region of interest" description="Disordered" evidence="1">
    <location>
        <begin position="11"/>
        <end position="64"/>
    </location>
</feature>
<reference evidence="2" key="1">
    <citation type="journal article" date="2004" name="Nature">
        <title>Genome duplication in the teleost fish Tetraodon nigroviridis reveals the early vertebrate proto-karyotype.</title>
        <authorList>
            <person name="Jaillon O."/>
            <person name="Aury J.-M."/>
            <person name="Brunet F."/>
            <person name="Petit J.-L."/>
            <person name="Stange-Thomann N."/>
            <person name="Mauceli E."/>
            <person name="Bouneau L."/>
            <person name="Fischer C."/>
            <person name="Ozouf-Costaz C."/>
            <person name="Bernot A."/>
            <person name="Nicaud S."/>
            <person name="Jaffe D."/>
            <person name="Fisher S."/>
            <person name="Lutfalla G."/>
            <person name="Dossat C."/>
            <person name="Segurens B."/>
            <person name="Dasilva C."/>
            <person name="Salanoubat M."/>
            <person name="Levy M."/>
            <person name="Boudet N."/>
            <person name="Castellano S."/>
            <person name="Anthouard V."/>
            <person name="Jubin C."/>
            <person name="Castelli V."/>
            <person name="Katinka M."/>
            <person name="Vacherie B."/>
            <person name="Biemont C."/>
            <person name="Skalli Z."/>
            <person name="Cattolico L."/>
            <person name="Poulain J."/>
            <person name="De Berardinis V."/>
            <person name="Cruaud C."/>
            <person name="Duprat S."/>
            <person name="Brottier P."/>
            <person name="Coutanceau J.-P."/>
            <person name="Gouzy J."/>
            <person name="Parra G."/>
            <person name="Lardier G."/>
            <person name="Chapple C."/>
            <person name="McKernan K.J."/>
            <person name="McEwan P."/>
            <person name="Bosak S."/>
            <person name="Kellis M."/>
            <person name="Volff J.-N."/>
            <person name="Guigo R."/>
            <person name="Zody M.C."/>
            <person name="Mesirov J."/>
            <person name="Lindblad-Toh K."/>
            <person name="Birren B."/>
            <person name="Nusbaum C."/>
            <person name="Kahn D."/>
            <person name="Robinson-Rechavi M."/>
            <person name="Laudet V."/>
            <person name="Schachter V."/>
            <person name="Quetier F."/>
            <person name="Saurin W."/>
            <person name="Scarpelli C."/>
            <person name="Wincker P."/>
            <person name="Lander E.S."/>
            <person name="Weissenbach J."/>
            <person name="Roest Crollius H."/>
        </authorList>
    </citation>
    <scope>NUCLEOTIDE SEQUENCE [LARGE SCALE GENOMIC DNA]</scope>
</reference>
<dbReference type="KEGG" id="tng:GSTEN00024807G001"/>
<comment type="caution">
    <text evidence="2">The sequence shown here is derived from an EMBL/GenBank/DDBJ whole genome shotgun (WGS) entry which is preliminary data.</text>
</comment>
<name>Q4S337_TETNG</name>
<proteinExistence type="predicted"/>
<evidence type="ECO:0000256" key="1">
    <source>
        <dbReference type="SAM" id="MobiDB-lite"/>
    </source>
</evidence>
<sequence>MLIPVLAFPPSSHSGRRYCQPSSGLPELRPRGRTAGVRCCRAKKQSPRRECWRSRSQTGRAETD</sequence>
<feature type="compositionally biased region" description="Polar residues" evidence="1">
    <location>
        <begin position="54"/>
        <end position="64"/>
    </location>
</feature>
<organism evidence="2">
    <name type="scientific">Tetraodon nigroviridis</name>
    <name type="common">Spotted green pufferfish</name>
    <name type="synonym">Chelonodon nigroviridis</name>
    <dbReference type="NCBI Taxonomy" id="99883"/>
    <lineage>
        <taxon>Eukaryota</taxon>
        <taxon>Metazoa</taxon>
        <taxon>Chordata</taxon>
        <taxon>Craniata</taxon>
        <taxon>Vertebrata</taxon>
        <taxon>Euteleostomi</taxon>
        <taxon>Actinopterygii</taxon>
        <taxon>Neopterygii</taxon>
        <taxon>Teleostei</taxon>
        <taxon>Neoteleostei</taxon>
        <taxon>Acanthomorphata</taxon>
        <taxon>Eupercaria</taxon>
        <taxon>Tetraodontiformes</taxon>
        <taxon>Tetradontoidea</taxon>
        <taxon>Tetraodontidae</taxon>
        <taxon>Tetraodon</taxon>
    </lineage>
</organism>
<evidence type="ECO:0000313" key="2">
    <source>
        <dbReference type="EMBL" id="CAG04945.1"/>
    </source>
</evidence>